<dbReference type="PANTHER" id="PTHR30298">
    <property type="entry name" value="H REPEAT-ASSOCIATED PREDICTED TRANSPOSASE"/>
    <property type="match status" value="1"/>
</dbReference>
<dbReference type="Pfam" id="PF13808">
    <property type="entry name" value="DDE_Tnp_1_assoc"/>
    <property type="match status" value="1"/>
</dbReference>
<dbReference type="InterPro" id="IPR051698">
    <property type="entry name" value="Transposase_11-like"/>
</dbReference>
<protein>
    <submittedName>
        <fullName evidence="4">ISAs1 family transposase</fullName>
    </submittedName>
</protein>
<dbReference type="EMBL" id="NISK01000003">
    <property type="protein sequence ID" value="OWQ95527.1"/>
    <property type="molecule type" value="Genomic_DNA"/>
</dbReference>
<keyword evidence="5" id="KW-1185">Reference proteome</keyword>
<dbReference type="InterPro" id="IPR002559">
    <property type="entry name" value="Transposase_11"/>
</dbReference>
<dbReference type="PANTHER" id="PTHR30298:SF0">
    <property type="entry name" value="PROTEIN YBFL-RELATED"/>
    <property type="match status" value="1"/>
</dbReference>
<dbReference type="OrthoDB" id="8001376at2"/>
<dbReference type="GO" id="GO:0004803">
    <property type="term" value="F:transposase activity"/>
    <property type="evidence" value="ECO:0007669"/>
    <property type="project" value="InterPro"/>
</dbReference>
<organism evidence="4 5">
    <name type="scientific">Sphingopyxis bauzanensis</name>
    <dbReference type="NCBI Taxonomy" id="651663"/>
    <lineage>
        <taxon>Bacteria</taxon>
        <taxon>Pseudomonadati</taxon>
        <taxon>Pseudomonadota</taxon>
        <taxon>Alphaproteobacteria</taxon>
        <taxon>Sphingomonadales</taxon>
        <taxon>Sphingomonadaceae</taxon>
        <taxon>Sphingopyxis</taxon>
    </lineage>
</organism>
<dbReference type="Proteomes" id="UP000197361">
    <property type="component" value="Unassembled WGS sequence"/>
</dbReference>
<sequence length="381" mass="43215">MSGLPSSRSILDHFSALRDHREQWRVLYPLREVLLLVLCATLSGMEDFVEIRLWGQHRLDFLRRFLPFAHGIPAHDTLNDVINGLDPELFKTCFATWVEALRDEAPDIIAIDGKTSRRSHARSKGRAPLHMVSAWASRQRLVLGQEAVDAKSNEITAIPLLLERLELTGALVTIDAIGTQAAIAETIVARGGDYLLALKGNRPALFADVVAFFADPPTDMTLSAHTTTDADHGRIEERRHSVCHNTQWLFSDRRYPDEPHFPHLAMIAMVENHVEREGRKSTERRYYLSSVKLDAQAFAAAVRAHWGIENRLHWVLDVVFHDDLTRLRTGSGPQNMAVVKHIAMNLVRNPNDKHSLKVRRKRANLDPDYLETLVTQRQPLI</sequence>
<dbReference type="Pfam" id="PF01609">
    <property type="entry name" value="DDE_Tnp_1"/>
    <property type="match status" value="1"/>
</dbReference>
<evidence type="ECO:0000313" key="4">
    <source>
        <dbReference type="EMBL" id="OWQ98882.1"/>
    </source>
</evidence>
<dbReference type="NCBIfam" id="NF033564">
    <property type="entry name" value="transpos_ISAs1"/>
    <property type="match status" value="1"/>
</dbReference>
<reference evidence="4 5" key="1">
    <citation type="journal article" date="2010" name="Int. J. Syst. Evol. Microbiol.">
        <title>Sphingopyxis bauzanensis sp. nov., a psychrophilic bacterium isolated from soil.</title>
        <authorList>
            <person name="Zhang D.C."/>
            <person name="Liu H.C."/>
            <person name="Xin Y.H."/>
            <person name="Zhou Y.G."/>
            <person name="Schinner F."/>
            <person name="Margesin R."/>
        </authorList>
    </citation>
    <scope>NUCLEOTIDE SEQUENCE [LARGE SCALE GENOMIC DNA]</scope>
    <source>
        <strain evidence="4 5">DSM 22271</strain>
    </source>
</reference>
<dbReference type="GO" id="GO:0003677">
    <property type="term" value="F:DNA binding"/>
    <property type="evidence" value="ECO:0007669"/>
    <property type="project" value="InterPro"/>
</dbReference>
<feature type="domain" description="H repeat-associated protein N-terminal" evidence="2">
    <location>
        <begin position="11"/>
        <end position="98"/>
    </location>
</feature>
<feature type="domain" description="Transposase IS4-like" evidence="1">
    <location>
        <begin position="106"/>
        <end position="346"/>
    </location>
</feature>
<accession>A0A246K054</accession>
<gene>
    <name evidence="4" type="ORF">CDQ92_01430</name>
    <name evidence="3" type="ORF">CDQ92_11980</name>
</gene>
<dbReference type="EMBL" id="NISK01000001">
    <property type="protein sequence ID" value="OWQ98882.1"/>
    <property type="molecule type" value="Genomic_DNA"/>
</dbReference>
<proteinExistence type="predicted"/>
<evidence type="ECO:0000259" key="1">
    <source>
        <dbReference type="Pfam" id="PF01609"/>
    </source>
</evidence>
<evidence type="ECO:0000259" key="2">
    <source>
        <dbReference type="Pfam" id="PF13808"/>
    </source>
</evidence>
<name>A0A246K054_9SPHN</name>
<dbReference type="AlphaFoldDB" id="A0A246K054"/>
<evidence type="ECO:0000313" key="5">
    <source>
        <dbReference type="Proteomes" id="UP000197361"/>
    </source>
</evidence>
<comment type="caution">
    <text evidence="4">The sequence shown here is derived from an EMBL/GenBank/DDBJ whole genome shotgun (WGS) entry which is preliminary data.</text>
</comment>
<dbReference type="InterPro" id="IPR047647">
    <property type="entry name" value="ISAs1_transpos"/>
</dbReference>
<dbReference type="InterPro" id="IPR032806">
    <property type="entry name" value="YbfD_N"/>
</dbReference>
<dbReference type="GO" id="GO:0006313">
    <property type="term" value="P:DNA transposition"/>
    <property type="evidence" value="ECO:0007669"/>
    <property type="project" value="InterPro"/>
</dbReference>
<evidence type="ECO:0000313" key="3">
    <source>
        <dbReference type="EMBL" id="OWQ95527.1"/>
    </source>
</evidence>
<reference evidence="4" key="2">
    <citation type="submission" date="2017-06" db="EMBL/GenBank/DDBJ databases">
        <authorList>
            <person name="Kim H.J."/>
            <person name="Triplett B.A."/>
        </authorList>
    </citation>
    <scope>NUCLEOTIDE SEQUENCE</scope>
    <source>
        <strain evidence="4">DSM 22271</strain>
    </source>
</reference>
<dbReference type="RefSeq" id="WP_088439421.1">
    <property type="nucleotide sequence ID" value="NZ_NISK01000001.1"/>
</dbReference>